<reference evidence="2" key="1">
    <citation type="submission" date="2023-03" db="EMBL/GenBank/DDBJ databases">
        <authorList>
            <person name="Steffen K."/>
            <person name="Cardenas P."/>
        </authorList>
    </citation>
    <scope>NUCLEOTIDE SEQUENCE</scope>
</reference>
<comment type="caution">
    <text evidence="2">The sequence shown here is derived from an EMBL/GenBank/DDBJ whole genome shotgun (WGS) entry which is preliminary data.</text>
</comment>
<keyword evidence="1" id="KW-0732">Signal</keyword>
<sequence>MWIYLVVTLLLATETVANNVNENLASIPYETIQLPALYGCKNGTKMCIWPPCRSGPYNIINVLKGNGTNWVLFASMDLEDPALLFVHKAVNGAMIYCSSHYDEPRITCSTDDTETI</sequence>
<gene>
    <name evidence="2" type="ORF">GBAR_LOCUS14188</name>
</gene>
<organism evidence="2 3">
    <name type="scientific">Geodia barretti</name>
    <name type="common">Barrett's horny sponge</name>
    <dbReference type="NCBI Taxonomy" id="519541"/>
    <lineage>
        <taxon>Eukaryota</taxon>
        <taxon>Metazoa</taxon>
        <taxon>Porifera</taxon>
        <taxon>Demospongiae</taxon>
        <taxon>Heteroscleromorpha</taxon>
        <taxon>Tetractinellida</taxon>
        <taxon>Astrophorina</taxon>
        <taxon>Geodiidae</taxon>
        <taxon>Geodia</taxon>
    </lineage>
</organism>
<dbReference type="Proteomes" id="UP001174909">
    <property type="component" value="Unassembled WGS sequence"/>
</dbReference>
<name>A0AA35WL58_GEOBA</name>
<keyword evidence="3" id="KW-1185">Reference proteome</keyword>
<evidence type="ECO:0000313" key="2">
    <source>
        <dbReference type="EMBL" id="CAI8024444.1"/>
    </source>
</evidence>
<feature type="chain" id="PRO_5041409890" evidence="1">
    <location>
        <begin position="18"/>
        <end position="116"/>
    </location>
</feature>
<feature type="non-terminal residue" evidence="2">
    <location>
        <position position="1"/>
    </location>
</feature>
<accession>A0AA35WL58</accession>
<protein>
    <submittedName>
        <fullName evidence="2">Uncharacterized protein</fullName>
    </submittedName>
</protein>
<feature type="signal peptide" evidence="1">
    <location>
        <begin position="1"/>
        <end position="17"/>
    </location>
</feature>
<evidence type="ECO:0000313" key="3">
    <source>
        <dbReference type="Proteomes" id="UP001174909"/>
    </source>
</evidence>
<dbReference type="AlphaFoldDB" id="A0AA35WL58"/>
<proteinExistence type="predicted"/>
<dbReference type="EMBL" id="CASHTH010002076">
    <property type="protein sequence ID" value="CAI8024444.1"/>
    <property type="molecule type" value="Genomic_DNA"/>
</dbReference>
<evidence type="ECO:0000256" key="1">
    <source>
        <dbReference type="SAM" id="SignalP"/>
    </source>
</evidence>